<dbReference type="PANTHER" id="PTHR23506:SF23">
    <property type="entry name" value="GH10249P"/>
    <property type="match status" value="1"/>
</dbReference>
<protein>
    <submittedName>
        <fullName evidence="8">MFS transporter</fullName>
    </submittedName>
</protein>
<proteinExistence type="predicted"/>
<feature type="transmembrane region" description="Helical" evidence="6">
    <location>
        <begin position="52"/>
        <end position="74"/>
    </location>
</feature>
<dbReference type="SUPFAM" id="SSF103473">
    <property type="entry name" value="MFS general substrate transporter"/>
    <property type="match status" value="1"/>
</dbReference>
<evidence type="ECO:0000313" key="9">
    <source>
        <dbReference type="Proteomes" id="UP000231843"/>
    </source>
</evidence>
<keyword evidence="4 6" id="KW-1133">Transmembrane helix</keyword>
<organism evidence="8 9">
    <name type="scientific">Leptospira neocaledonica</name>
    <dbReference type="NCBI Taxonomy" id="2023192"/>
    <lineage>
        <taxon>Bacteria</taxon>
        <taxon>Pseudomonadati</taxon>
        <taxon>Spirochaetota</taxon>
        <taxon>Spirochaetia</taxon>
        <taxon>Leptospirales</taxon>
        <taxon>Leptospiraceae</taxon>
        <taxon>Leptospira</taxon>
    </lineage>
</organism>
<dbReference type="InterPro" id="IPR050930">
    <property type="entry name" value="MFS_Vesicular_Transporter"/>
</dbReference>
<feature type="domain" description="Major facilitator superfamily (MFS) profile" evidence="7">
    <location>
        <begin position="222"/>
        <end position="418"/>
    </location>
</feature>
<dbReference type="InterPro" id="IPR011701">
    <property type="entry name" value="MFS"/>
</dbReference>
<dbReference type="PROSITE" id="PS50850">
    <property type="entry name" value="MFS"/>
    <property type="match status" value="1"/>
</dbReference>
<dbReference type="InterPro" id="IPR036259">
    <property type="entry name" value="MFS_trans_sf"/>
</dbReference>
<name>A0A2M9ZXC6_9LEPT</name>
<feature type="transmembrane region" description="Helical" evidence="6">
    <location>
        <begin position="385"/>
        <end position="405"/>
    </location>
</feature>
<feature type="transmembrane region" description="Helical" evidence="6">
    <location>
        <begin position="20"/>
        <end position="40"/>
    </location>
</feature>
<keyword evidence="3 6" id="KW-0812">Transmembrane</keyword>
<comment type="caution">
    <text evidence="8">The sequence shown here is derived from an EMBL/GenBank/DDBJ whole genome shotgun (WGS) entry which is preliminary data.</text>
</comment>
<reference evidence="8 9" key="1">
    <citation type="submission" date="2017-07" db="EMBL/GenBank/DDBJ databases">
        <title>Leptospira spp. isolated from tropical soils.</title>
        <authorList>
            <person name="Thibeaux R."/>
            <person name="Iraola G."/>
            <person name="Ferres I."/>
            <person name="Bierque E."/>
            <person name="Girault D."/>
            <person name="Soupe-Gilbert M.-E."/>
            <person name="Picardeau M."/>
            <person name="Goarant C."/>
        </authorList>
    </citation>
    <scope>NUCLEOTIDE SEQUENCE [LARGE SCALE GENOMIC DNA]</scope>
    <source>
        <strain evidence="8 9">ES4-C-A1</strain>
    </source>
</reference>
<sequence length="418" mass="45241">MLKVSAKKESSSLGADSFPWITLSFIFLAMLPVTMIVPVYKEIIKDRLGGTGYGVAWFQSSAMLGSFLFSPLAGWLSDKLGTRKKLIGTFAILDGFFLALLPFMPNISSLFVLRFLEGGAHIFVIGLLLTCISDREKDQTSSFYNKGILFGLGGTLLTLGGGVGQSLGFLGNKDPLLPFFVGGFILLILGILSFFFLEEANLKKLKWEGWQKTKTALALSPLLLVPIVFHFVDRFTVGYFLSSLNLHLREDLGFSPGQVGGLFGVMFLLMSILSLPAALLSRRWNSISLVWIGSFIYGIAQASTGFLNTSSGLYTSMIACGIGAGIMYVPAMRLASSLAPNGFNAVVMTVFTGLGSLGFLLGPLVSVSAQDTFNRIYDKTLGLEFTGILYGALEVLLVLGTLPLLSKILEKEKDKSIF</sequence>
<evidence type="ECO:0000256" key="2">
    <source>
        <dbReference type="ARBA" id="ARBA00022448"/>
    </source>
</evidence>
<comment type="subcellular location">
    <subcellularLocation>
        <location evidence="1">Membrane</location>
        <topology evidence="1">Multi-pass membrane protein</topology>
    </subcellularLocation>
</comment>
<feature type="transmembrane region" description="Helical" evidence="6">
    <location>
        <begin position="287"/>
        <end position="307"/>
    </location>
</feature>
<feature type="transmembrane region" description="Helical" evidence="6">
    <location>
        <begin position="313"/>
        <end position="331"/>
    </location>
</feature>
<dbReference type="GO" id="GO:0022857">
    <property type="term" value="F:transmembrane transporter activity"/>
    <property type="evidence" value="ECO:0007669"/>
    <property type="project" value="InterPro"/>
</dbReference>
<keyword evidence="5 6" id="KW-0472">Membrane</keyword>
<dbReference type="AlphaFoldDB" id="A0A2M9ZXC6"/>
<dbReference type="OrthoDB" id="345014at2"/>
<evidence type="ECO:0000259" key="7">
    <source>
        <dbReference type="PROSITE" id="PS50850"/>
    </source>
</evidence>
<feature type="transmembrane region" description="Helical" evidence="6">
    <location>
        <begin position="111"/>
        <end position="131"/>
    </location>
</feature>
<evidence type="ECO:0000256" key="5">
    <source>
        <dbReference type="ARBA" id="ARBA00023136"/>
    </source>
</evidence>
<feature type="transmembrane region" description="Helical" evidence="6">
    <location>
        <begin position="143"/>
        <end position="164"/>
    </location>
</feature>
<keyword evidence="2" id="KW-0813">Transport</keyword>
<evidence type="ECO:0000256" key="4">
    <source>
        <dbReference type="ARBA" id="ARBA00022989"/>
    </source>
</evidence>
<dbReference type="Proteomes" id="UP000231843">
    <property type="component" value="Unassembled WGS sequence"/>
</dbReference>
<evidence type="ECO:0000256" key="3">
    <source>
        <dbReference type="ARBA" id="ARBA00022692"/>
    </source>
</evidence>
<feature type="transmembrane region" description="Helical" evidence="6">
    <location>
        <begin position="176"/>
        <end position="197"/>
    </location>
</feature>
<dbReference type="Gene3D" id="1.20.1250.20">
    <property type="entry name" value="MFS general substrate transporter like domains"/>
    <property type="match status" value="2"/>
</dbReference>
<gene>
    <name evidence="8" type="ORF">CH365_11795</name>
</gene>
<dbReference type="PANTHER" id="PTHR23506">
    <property type="entry name" value="GH10249P"/>
    <property type="match status" value="1"/>
</dbReference>
<accession>A0A2M9ZXC6</accession>
<feature type="transmembrane region" description="Helical" evidence="6">
    <location>
        <begin position="217"/>
        <end position="241"/>
    </location>
</feature>
<feature type="transmembrane region" description="Helical" evidence="6">
    <location>
        <begin position="343"/>
        <end position="365"/>
    </location>
</feature>
<keyword evidence="9" id="KW-1185">Reference proteome</keyword>
<feature type="transmembrane region" description="Helical" evidence="6">
    <location>
        <begin position="261"/>
        <end position="280"/>
    </location>
</feature>
<feature type="transmembrane region" description="Helical" evidence="6">
    <location>
        <begin position="86"/>
        <end position="105"/>
    </location>
</feature>
<dbReference type="EMBL" id="NPEA01000006">
    <property type="protein sequence ID" value="PJZ76702.1"/>
    <property type="molecule type" value="Genomic_DNA"/>
</dbReference>
<dbReference type="GO" id="GO:0016020">
    <property type="term" value="C:membrane"/>
    <property type="evidence" value="ECO:0007669"/>
    <property type="project" value="UniProtKB-SubCell"/>
</dbReference>
<dbReference type="RefSeq" id="WP_100768774.1">
    <property type="nucleotide sequence ID" value="NZ_NPEA01000006.1"/>
</dbReference>
<dbReference type="InterPro" id="IPR020846">
    <property type="entry name" value="MFS_dom"/>
</dbReference>
<dbReference type="Pfam" id="PF07690">
    <property type="entry name" value="MFS_1"/>
    <property type="match status" value="1"/>
</dbReference>
<evidence type="ECO:0000313" key="8">
    <source>
        <dbReference type="EMBL" id="PJZ76702.1"/>
    </source>
</evidence>
<evidence type="ECO:0000256" key="1">
    <source>
        <dbReference type="ARBA" id="ARBA00004141"/>
    </source>
</evidence>
<evidence type="ECO:0000256" key="6">
    <source>
        <dbReference type="SAM" id="Phobius"/>
    </source>
</evidence>